<evidence type="ECO:0000313" key="4">
    <source>
        <dbReference type="Proteomes" id="UP001163156"/>
    </source>
</evidence>
<feature type="domain" description="Peptidase M61 catalytic" evidence="1">
    <location>
        <begin position="258"/>
        <end position="372"/>
    </location>
</feature>
<dbReference type="SUPFAM" id="SSF55486">
    <property type="entry name" value="Metalloproteases ('zincins'), catalytic domain"/>
    <property type="match status" value="1"/>
</dbReference>
<dbReference type="InterPro" id="IPR007963">
    <property type="entry name" value="Peptidase_M61_catalytic"/>
</dbReference>
<dbReference type="Proteomes" id="UP001163156">
    <property type="component" value="Chromosome"/>
</dbReference>
<protein>
    <submittedName>
        <fullName evidence="3">M61 family peptidase</fullName>
    </submittedName>
</protein>
<sequence>MIHYHIEAQNPTAQFIQIRLSFTVSKISTVKLQLPAWRAGRYYLANYAQNIRNFQAKDAEGIEINSLKVSKDLWELTPKQTGKVEVSYEYYCAKMDAGACWVDDEQVYLNFVNCCFELKGRQDEEIQVKVVTPKEYLIAATLLQKNGVFSAKDFQQLADSSFLASQTLKSDSYQVQGTLFHLWFHGEIHFDLQQFKSELIKFTEKQIEAFGEFPVSEYHFIFQLLPYPHYHGVEHQRGTVITFGPAASLSSKKQMDELLGVTCHELYHAWNVCQIRPKEIMPYDFSKEAYHQAGWMVEGVTTYMGDIFLLKSGYFSISDYCETFEKILNREAMNFGWKNHSILESSHDLWLDGYMIGIPDRKVSIYTHGALIAFCLDSMLLDETSSLHVVMSKLWEKYGKSKVGYQLDEVWETILSQTKQTDTFKDFYKDYISGNADIFPLVEKHMNSLGIKLRRKAKEDSWASNFGIIRQENGKITKLHPASPAYKNLMLGDIIRTIKPNQDGLELTLERYGRNLTVFVPESEERYFMDYELSVQESTSKRTRWAK</sequence>
<dbReference type="Pfam" id="PF17899">
    <property type="entry name" value="Peptidase_M61_N"/>
    <property type="match status" value="1"/>
</dbReference>
<dbReference type="InterPro" id="IPR024191">
    <property type="entry name" value="Peptidase_M61"/>
</dbReference>
<dbReference type="InterPro" id="IPR040756">
    <property type="entry name" value="Peptidase_M61_N"/>
</dbReference>
<dbReference type="Pfam" id="PF05299">
    <property type="entry name" value="Peptidase_M61"/>
    <property type="match status" value="1"/>
</dbReference>
<organism evidence="3 4">
    <name type="scientific">Algoriphagus halophytocola</name>
    <dbReference type="NCBI Taxonomy" id="2991499"/>
    <lineage>
        <taxon>Bacteria</taxon>
        <taxon>Pseudomonadati</taxon>
        <taxon>Bacteroidota</taxon>
        <taxon>Cytophagia</taxon>
        <taxon>Cytophagales</taxon>
        <taxon>Cyclobacteriaceae</taxon>
        <taxon>Algoriphagus</taxon>
    </lineage>
</organism>
<keyword evidence="4" id="KW-1185">Reference proteome</keyword>
<gene>
    <name evidence="3" type="ORF">OM944_16200</name>
</gene>
<dbReference type="RefSeq" id="WP_264808658.1">
    <property type="nucleotide sequence ID" value="NZ_CP110226.1"/>
</dbReference>
<dbReference type="PIRSF" id="PIRSF016493">
    <property type="entry name" value="Glycyl_aminpptds"/>
    <property type="match status" value="1"/>
</dbReference>
<evidence type="ECO:0000259" key="1">
    <source>
        <dbReference type="Pfam" id="PF05299"/>
    </source>
</evidence>
<dbReference type="InterPro" id="IPR027268">
    <property type="entry name" value="Peptidase_M4/M1_CTD_sf"/>
</dbReference>
<proteinExistence type="predicted"/>
<dbReference type="Gene3D" id="1.10.390.10">
    <property type="entry name" value="Neutral Protease Domain 2"/>
    <property type="match status" value="1"/>
</dbReference>
<name>A0ABY6MEZ8_9BACT</name>
<dbReference type="Gene3D" id="2.60.40.3650">
    <property type="match status" value="1"/>
</dbReference>
<reference evidence="3" key="1">
    <citation type="submission" date="2022-10" db="EMBL/GenBank/DDBJ databases">
        <title>Algoriphagus sp. a novel bacteria isolate from halophytes salicornia europaea.</title>
        <authorList>
            <person name="Peng Y."/>
            <person name="Jiang L."/>
            <person name="Lee J."/>
        </authorList>
    </citation>
    <scope>NUCLEOTIDE SEQUENCE</scope>
    <source>
        <strain evidence="3">TR-M5</strain>
    </source>
</reference>
<feature type="domain" description="Peptidase M61 N-terminal" evidence="2">
    <location>
        <begin position="3"/>
        <end position="165"/>
    </location>
</feature>
<accession>A0ABY6MEZ8</accession>
<evidence type="ECO:0000259" key="2">
    <source>
        <dbReference type="Pfam" id="PF17899"/>
    </source>
</evidence>
<evidence type="ECO:0000313" key="3">
    <source>
        <dbReference type="EMBL" id="UZD22203.1"/>
    </source>
</evidence>
<dbReference type="EMBL" id="CP110226">
    <property type="protein sequence ID" value="UZD22203.1"/>
    <property type="molecule type" value="Genomic_DNA"/>
</dbReference>